<dbReference type="InterPro" id="IPR003444">
    <property type="entry name" value="MraZ"/>
</dbReference>
<organism evidence="8">
    <name type="scientific">marine metagenome</name>
    <dbReference type="NCBI Taxonomy" id="408172"/>
    <lineage>
        <taxon>unclassified sequences</taxon>
        <taxon>metagenomes</taxon>
        <taxon>ecological metagenomes</taxon>
    </lineage>
</organism>
<dbReference type="InterPro" id="IPR007159">
    <property type="entry name" value="SpoVT-AbrB_dom"/>
</dbReference>
<accession>A0A381RSQ0</accession>
<dbReference type="GO" id="GO:0003700">
    <property type="term" value="F:DNA-binding transcription factor activity"/>
    <property type="evidence" value="ECO:0007669"/>
    <property type="project" value="InterPro"/>
</dbReference>
<gene>
    <name evidence="8" type="ORF">METZ01_LOCUS47759</name>
</gene>
<evidence type="ECO:0000256" key="2">
    <source>
        <dbReference type="ARBA" id="ARBA00022490"/>
    </source>
</evidence>
<keyword evidence="5" id="KW-0238">DNA-binding</keyword>
<dbReference type="EMBL" id="UINC01002277">
    <property type="protein sequence ID" value="SUZ94905.1"/>
    <property type="molecule type" value="Genomic_DNA"/>
</dbReference>
<dbReference type="GO" id="GO:2000143">
    <property type="term" value="P:negative regulation of DNA-templated transcription initiation"/>
    <property type="evidence" value="ECO:0007669"/>
    <property type="project" value="TreeGrafter"/>
</dbReference>
<dbReference type="PROSITE" id="PS51740">
    <property type="entry name" value="SPOVT_ABRB"/>
    <property type="match status" value="2"/>
</dbReference>
<evidence type="ECO:0000256" key="6">
    <source>
        <dbReference type="ARBA" id="ARBA00023163"/>
    </source>
</evidence>
<evidence type="ECO:0000259" key="7">
    <source>
        <dbReference type="PROSITE" id="PS51740"/>
    </source>
</evidence>
<sequence>MAFDVFVGTFEHTLDDKGRIVLPVRFRSHFADGGYLTLGEGWVELRSTVEFRGMVDRMKAKVRDGEANPKLTEALGSESQLVQPDAQGRVTLSARFQKDAALEREVVLVGAIDTIKIYAASTWREVERSNATIVAEAYRQGIGI</sequence>
<dbReference type="PANTHER" id="PTHR34701">
    <property type="entry name" value="TRANSCRIPTIONAL REGULATOR MRAZ"/>
    <property type="match status" value="1"/>
</dbReference>
<evidence type="ECO:0000256" key="1">
    <source>
        <dbReference type="ARBA" id="ARBA00013860"/>
    </source>
</evidence>
<keyword evidence="2" id="KW-0963">Cytoplasm</keyword>
<dbReference type="HAMAP" id="MF_01008">
    <property type="entry name" value="MraZ"/>
    <property type="match status" value="1"/>
</dbReference>
<dbReference type="SUPFAM" id="SSF89447">
    <property type="entry name" value="AbrB/MazE/MraZ-like"/>
    <property type="match status" value="1"/>
</dbReference>
<keyword evidence="6" id="KW-0804">Transcription</keyword>
<dbReference type="InterPro" id="IPR020603">
    <property type="entry name" value="MraZ_dom"/>
</dbReference>
<feature type="domain" description="SpoVT-AbrB" evidence="7">
    <location>
        <begin position="79"/>
        <end position="122"/>
    </location>
</feature>
<dbReference type="InterPro" id="IPR038619">
    <property type="entry name" value="MraZ_sf"/>
</dbReference>
<dbReference type="AlphaFoldDB" id="A0A381RSQ0"/>
<evidence type="ECO:0000256" key="3">
    <source>
        <dbReference type="ARBA" id="ARBA00022737"/>
    </source>
</evidence>
<dbReference type="Gene3D" id="3.40.1550.20">
    <property type="entry name" value="Transcriptional regulator MraZ domain"/>
    <property type="match status" value="1"/>
</dbReference>
<evidence type="ECO:0000256" key="5">
    <source>
        <dbReference type="ARBA" id="ARBA00023125"/>
    </source>
</evidence>
<dbReference type="PANTHER" id="PTHR34701:SF1">
    <property type="entry name" value="TRANSCRIPTIONAL REGULATOR MRAZ"/>
    <property type="match status" value="1"/>
</dbReference>
<protein>
    <recommendedName>
        <fullName evidence="1">Transcriptional regulator MraZ</fullName>
    </recommendedName>
</protein>
<proteinExistence type="inferred from homology"/>
<keyword evidence="3" id="KW-0677">Repeat</keyword>
<name>A0A381RSQ0_9ZZZZ</name>
<evidence type="ECO:0000256" key="4">
    <source>
        <dbReference type="ARBA" id="ARBA00023015"/>
    </source>
</evidence>
<keyword evidence="4" id="KW-0805">Transcription regulation</keyword>
<dbReference type="InterPro" id="IPR035642">
    <property type="entry name" value="MraZ_N"/>
</dbReference>
<dbReference type="CDD" id="cd16320">
    <property type="entry name" value="MraZ_N"/>
    <property type="match status" value="1"/>
</dbReference>
<dbReference type="GO" id="GO:0000976">
    <property type="term" value="F:transcription cis-regulatory region binding"/>
    <property type="evidence" value="ECO:0007669"/>
    <property type="project" value="TreeGrafter"/>
</dbReference>
<evidence type="ECO:0000313" key="8">
    <source>
        <dbReference type="EMBL" id="SUZ94905.1"/>
    </source>
</evidence>
<dbReference type="InterPro" id="IPR035644">
    <property type="entry name" value="MraZ_C"/>
</dbReference>
<dbReference type="CDD" id="cd16321">
    <property type="entry name" value="MraZ_C"/>
    <property type="match status" value="1"/>
</dbReference>
<reference evidence="8" key="1">
    <citation type="submission" date="2018-05" db="EMBL/GenBank/DDBJ databases">
        <authorList>
            <person name="Lanie J.A."/>
            <person name="Ng W.-L."/>
            <person name="Kazmierczak K.M."/>
            <person name="Andrzejewski T.M."/>
            <person name="Davidsen T.M."/>
            <person name="Wayne K.J."/>
            <person name="Tettelin H."/>
            <person name="Glass J.I."/>
            <person name="Rusch D."/>
            <person name="Podicherti R."/>
            <person name="Tsui H.-C.T."/>
            <person name="Winkler M.E."/>
        </authorList>
    </citation>
    <scope>NUCLEOTIDE SEQUENCE</scope>
</reference>
<dbReference type="Pfam" id="PF02381">
    <property type="entry name" value="MraZ"/>
    <property type="match status" value="2"/>
</dbReference>
<dbReference type="InterPro" id="IPR037914">
    <property type="entry name" value="SpoVT-AbrB_sf"/>
</dbReference>
<feature type="domain" description="SpoVT-AbrB" evidence="7">
    <location>
        <begin position="9"/>
        <end position="50"/>
    </location>
</feature>